<dbReference type="EMBL" id="BKCP01005883">
    <property type="protein sequence ID" value="GER40474.1"/>
    <property type="molecule type" value="Genomic_DNA"/>
</dbReference>
<dbReference type="Proteomes" id="UP000325081">
    <property type="component" value="Unassembled WGS sequence"/>
</dbReference>
<organism evidence="1 2">
    <name type="scientific">Striga asiatica</name>
    <name type="common">Asiatic witchweed</name>
    <name type="synonym">Buchnera asiatica</name>
    <dbReference type="NCBI Taxonomy" id="4170"/>
    <lineage>
        <taxon>Eukaryota</taxon>
        <taxon>Viridiplantae</taxon>
        <taxon>Streptophyta</taxon>
        <taxon>Embryophyta</taxon>
        <taxon>Tracheophyta</taxon>
        <taxon>Spermatophyta</taxon>
        <taxon>Magnoliopsida</taxon>
        <taxon>eudicotyledons</taxon>
        <taxon>Gunneridae</taxon>
        <taxon>Pentapetalae</taxon>
        <taxon>asterids</taxon>
        <taxon>lamiids</taxon>
        <taxon>Lamiales</taxon>
        <taxon>Orobanchaceae</taxon>
        <taxon>Buchnereae</taxon>
        <taxon>Striga</taxon>
    </lineage>
</organism>
<comment type="caution">
    <text evidence="1">The sequence shown here is derived from an EMBL/GenBank/DDBJ whole genome shotgun (WGS) entry which is preliminary data.</text>
</comment>
<accession>A0A5A7Q5W9</accession>
<keyword evidence="2" id="KW-1185">Reference proteome</keyword>
<gene>
    <name evidence="1" type="ORF">STAS_17155</name>
</gene>
<evidence type="ECO:0000313" key="2">
    <source>
        <dbReference type="Proteomes" id="UP000325081"/>
    </source>
</evidence>
<proteinExistence type="predicted"/>
<reference evidence="2" key="1">
    <citation type="journal article" date="2019" name="Curr. Biol.">
        <title>Genome Sequence of Striga asiatica Provides Insight into the Evolution of Plant Parasitism.</title>
        <authorList>
            <person name="Yoshida S."/>
            <person name="Kim S."/>
            <person name="Wafula E.K."/>
            <person name="Tanskanen J."/>
            <person name="Kim Y.M."/>
            <person name="Honaas L."/>
            <person name="Yang Z."/>
            <person name="Spallek T."/>
            <person name="Conn C.E."/>
            <person name="Ichihashi Y."/>
            <person name="Cheong K."/>
            <person name="Cui S."/>
            <person name="Der J.P."/>
            <person name="Gundlach H."/>
            <person name="Jiao Y."/>
            <person name="Hori C."/>
            <person name="Ishida J.K."/>
            <person name="Kasahara H."/>
            <person name="Kiba T."/>
            <person name="Kim M.S."/>
            <person name="Koo N."/>
            <person name="Laohavisit A."/>
            <person name="Lee Y.H."/>
            <person name="Lumba S."/>
            <person name="McCourt P."/>
            <person name="Mortimer J.C."/>
            <person name="Mutuku J.M."/>
            <person name="Nomura T."/>
            <person name="Sasaki-Sekimoto Y."/>
            <person name="Seto Y."/>
            <person name="Wang Y."/>
            <person name="Wakatake T."/>
            <person name="Sakakibara H."/>
            <person name="Demura T."/>
            <person name="Yamaguchi S."/>
            <person name="Yoneyama K."/>
            <person name="Manabe R.I."/>
            <person name="Nelson D.C."/>
            <person name="Schulman A.H."/>
            <person name="Timko M.P."/>
            <person name="dePamphilis C.W."/>
            <person name="Choi D."/>
            <person name="Shirasu K."/>
        </authorList>
    </citation>
    <scope>NUCLEOTIDE SEQUENCE [LARGE SCALE GENOMIC DNA]</scope>
    <source>
        <strain evidence="2">cv. UVA1</strain>
    </source>
</reference>
<name>A0A5A7Q5W9_STRAF</name>
<protein>
    <submittedName>
        <fullName evidence="1">ABC transporter A family member</fullName>
    </submittedName>
</protein>
<evidence type="ECO:0000313" key="1">
    <source>
        <dbReference type="EMBL" id="GER40474.1"/>
    </source>
</evidence>
<sequence length="211" mass="24131">MGLRRRRAPRPWILLHHHSHHIATAPLGFDGWTKIGQQQAAVSRGSQLGISTARALAAPRLPTWNQQLQLTRKNSFLIFICPNFDAFRLCFVRVSVVLVDMDVNKDGSRHKLAEEFRREKSFKLENPSWPLSYSVLWKLRMGCDRECQKGTDVSSTQDSVSTAQDIAVKEFFKSHLDVSPKEESKSFLTFVIPHEKEKLLKELIPSIVIPK</sequence>
<dbReference type="AlphaFoldDB" id="A0A5A7Q5W9"/>